<dbReference type="GeneID" id="92813619"/>
<dbReference type="InterPro" id="IPR020568">
    <property type="entry name" value="Ribosomal_Su5_D2-typ_SF"/>
</dbReference>
<dbReference type="Proteomes" id="UP001284901">
    <property type="component" value="Unassembled WGS sequence"/>
</dbReference>
<evidence type="ECO:0000256" key="1">
    <source>
        <dbReference type="ARBA" id="ARBA00005015"/>
    </source>
</evidence>
<dbReference type="Pfam" id="PF08544">
    <property type="entry name" value="GHMP_kinases_C"/>
    <property type="match status" value="1"/>
</dbReference>
<evidence type="ECO:0000256" key="9">
    <source>
        <dbReference type="ARBA" id="ARBA00022777"/>
    </source>
</evidence>
<dbReference type="InterPro" id="IPR036554">
    <property type="entry name" value="GHMP_kinase_C_sf"/>
</dbReference>
<dbReference type="GO" id="GO:0009088">
    <property type="term" value="P:threonine biosynthetic process"/>
    <property type="evidence" value="ECO:0007669"/>
    <property type="project" value="UniProtKB-UniRule"/>
</dbReference>
<comment type="function">
    <text evidence="12 13">Catalyzes the ATP-dependent phosphorylation of L-homoserine to L-homoserine phosphate.</text>
</comment>
<keyword evidence="6 13" id="KW-0808">Transferase</keyword>
<evidence type="ECO:0000256" key="8">
    <source>
        <dbReference type="ARBA" id="ARBA00022741"/>
    </source>
</evidence>
<dbReference type="PIRSF" id="PIRSF000676">
    <property type="entry name" value="Homoser_kin"/>
    <property type="match status" value="1"/>
</dbReference>
<comment type="caution">
    <text evidence="16">The sequence shown here is derived from an EMBL/GenBank/DDBJ whole genome shotgun (WGS) entry which is preliminary data.</text>
</comment>
<feature type="binding site" evidence="13">
    <location>
        <begin position="92"/>
        <end position="102"/>
    </location>
    <ligand>
        <name>ATP</name>
        <dbReference type="ChEBI" id="CHEBI:30616"/>
    </ligand>
</feature>
<dbReference type="PRINTS" id="PR00958">
    <property type="entry name" value="HOMSERKINASE"/>
</dbReference>
<evidence type="ECO:0000313" key="18">
    <source>
        <dbReference type="Proteomes" id="UP001284901"/>
    </source>
</evidence>
<evidence type="ECO:0000256" key="7">
    <source>
        <dbReference type="ARBA" id="ARBA00022697"/>
    </source>
</evidence>
<keyword evidence="7 13" id="KW-0791">Threonine biosynthesis</keyword>
<dbReference type="PROSITE" id="PS00627">
    <property type="entry name" value="GHMP_KINASES_ATP"/>
    <property type="match status" value="1"/>
</dbReference>
<accession>A0AAW9HEB3</accession>
<evidence type="ECO:0000256" key="11">
    <source>
        <dbReference type="ARBA" id="ARBA00049375"/>
    </source>
</evidence>
<dbReference type="InterPro" id="IPR013750">
    <property type="entry name" value="GHMP_kinase_C_dom"/>
</dbReference>
<dbReference type="GO" id="GO:0005737">
    <property type="term" value="C:cytoplasm"/>
    <property type="evidence" value="ECO:0007669"/>
    <property type="project" value="UniProtKB-SubCell"/>
</dbReference>
<sequence>MRIATSEARVRVPATSGNLGPGFDCMGMAHNLWDEVSVRLTTGATRVHIEGEGADVLPTGDDHLIVRALRRGFEAAALPGVGFELRCTNAIPQGRGLGSSAAAVVAGLLLVRGLVDRPDMFDDGVLLSLATEFEGHPDNAAPAIFGGAVVTWMEGTQARAARIPTSVDTTLLIPGEQLLTEKARAALPDTVPHADAAFNASRTAMLALALEHYPDLLWQATADRLHQDYRAGAMPASADAVRALRAAGFPAVISGAGPSVLVFSRLDADTVSMMQRRGFTVNTAGMSTRGAYLV</sequence>
<proteinExistence type="inferred from homology"/>
<dbReference type="GO" id="GO:0005524">
    <property type="term" value="F:ATP binding"/>
    <property type="evidence" value="ECO:0007669"/>
    <property type="project" value="UniProtKB-UniRule"/>
</dbReference>
<keyword evidence="10 13" id="KW-0067">ATP-binding</keyword>
<gene>
    <name evidence="13 16" type="primary">thrB</name>
    <name evidence="16" type="ORF">R6G74_02270</name>
    <name evidence="17" type="ORF">R6P33_04300</name>
</gene>
<dbReference type="GO" id="GO:0004413">
    <property type="term" value="F:homoserine kinase activity"/>
    <property type="evidence" value="ECO:0007669"/>
    <property type="project" value="UniProtKB-UniRule"/>
</dbReference>
<evidence type="ECO:0000256" key="13">
    <source>
        <dbReference type="HAMAP-Rule" id="MF_00384"/>
    </source>
</evidence>
<dbReference type="Gene3D" id="3.30.70.890">
    <property type="entry name" value="GHMP kinase, C-terminal domain"/>
    <property type="match status" value="1"/>
</dbReference>
<keyword evidence="18" id="KW-1185">Reference proteome</keyword>
<keyword evidence="9 13" id="KW-0418">Kinase</keyword>
<evidence type="ECO:0000313" key="19">
    <source>
        <dbReference type="Proteomes" id="UP001288320"/>
    </source>
</evidence>
<name>A0AAW9HEB3_9ACTO</name>
<evidence type="ECO:0000256" key="12">
    <source>
        <dbReference type="ARBA" id="ARBA00049954"/>
    </source>
</evidence>
<dbReference type="AlphaFoldDB" id="A0AAW9HEB3"/>
<keyword evidence="5 13" id="KW-0028">Amino-acid biosynthesis</keyword>
<dbReference type="InterPro" id="IPR014721">
    <property type="entry name" value="Ribsml_uS5_D2-typ_fold_subgr"/>
</dbReference>
<dbReference type="EC" id="2.7.1.39" evidence="3 13"/>
<dbReference type="Pfam" id="PF00288">
    <property type="entry name" value="GHMP_kinases_N"/>
    <property type="match status" value="1"/>
</dbReference>
<feature type="domain" description="GHMP kinase C-terminal" evidence="15">
    <location>
        <begin position="224"/>
        <end position="265"/>
    </location>
</feature>
<dbReference type="PANTHER" id="PTHR20861:SF1">
    <property type="entry name" value="HOMOSERINE KINASE"/>
    <property type="match status" value="1"/>
</dbReference>
<dbReference type="PANTHER" id="PTHR20861">
    <property type="entry name" value="HOMOSERINE/4-DIPHOSPHOCYTIDYL-2-C-METHYL-D-ERYTHRITOL KINASE"/>
    <property type="match status" value="1"/>
</dbReference>
<dbReference type="SUPFAM" id="SSF54211">
    <property type="entry name" value="Ribosomal protein S5 domain 2-like"/>
    <property type="match status" value="1"/>
</dbReference>
<comment type="similarity">
    <text evidence="2 13">Belongs to the GHMP kinase family. Homoserine kinase subfamily.</text>
</comment>
<evidence type="ECO:0000256" key="10">
    <source>
        <dbReference type="ARBA" id="ARBA00022840"/>
    </source>
</evidence>
<dbReference type="InterPro" id="IPR006204">
    <property type="entry name" value="GHMP_kinase_N_dom"/>
</dbReference>
<keyword evidence="13" id="KW-0963">Cytoplasm</keyword>
<evidence type="ECO:0000256" key="3">
    <source>
        <dbReference type="ARBA" id="ARBA00012078"/>
    </source>
</evidence>
<dbReference type="Proteomes" id="UP001288320">
    <property type="component" value="Unassembled WGS sequence"/>
</dbReference>
<evidence type="ECO:0000313" key="16">
    <source>
        <dbReference type="EMBL" id="MDY5140144.1"/>
    </source>
</evidence>
<dbReference type="InterPro" id="IPR000870">
    <property type="entry name" value="Homoserine_kinase"/>
</dbReference>
<organism evidence="16 19">
    <name type="scientific">Actinotignum timonense</name>
    <dbReference type="NCBI Taxonomy" id="1870995"/>
    <lineage>
        <taxon>Bacteria</taxon>
        <taxon>Bacillati</taxon>
        <taxon>Actinomycetota</taxon>
        <taxon>Actinomycetes</taxon>
        <taxon>Actinomycetales</taxon>
        <taxon>Actinomycetaceae</taxon>
        <taxon>Actinotignum</taxon>
    </lineage>
</organism>
<dbReference type="SUPFAM" id="SSF55060">
    <property type="entry name" value="GHMP Kinase, C-terminal domain"/>
    <property type="match status" value="1"/>
</dbReference>
<reference evidence="16 18" key="1">
    <citation type="submission" date="2023-10" db="EMBL/GenBank/DDBJ databases">
        <title>Whole Genome based description of the genera Actinobaculum and Actinotignum reveals a complex phylogenetic relationship within the species included in the genus Actinotignum.</title>
        <authorList>
            <person name="Jensen C.S."/>
            <person name="Dargis R."/>
            <person name="Kemp M."/>
            <person name="Christensen J.J."/>
        </authorList>
    </citation>
    <scope>NUCLEOTIDE SEQUENCE</scope>
    <source>
        <strain evidence="17 18">SLA_B089</strain>
        <strain evidence="16">SLA_B245</strain>
    </source>
</reference>
<comment type="subcellular location">
    <subcellularLocation>
        <location evidence="13">Cytoplasm</location>
    </subcellularLocation>
</comment>
<evidence type="ECO:0000259" key="14">
    <source>
        <dbReference type="Pfam" id="PF00288"/>
    </source>
</evidence>
<evidence type="ECO:0000256" key="5">
    <source>
        <dbReference type="ARBA" id="ARBA00022605"/>
    </source>
</evidence>
<dbReference type="HAMAP" id="MF_00384">
    <property type="entry name" value="Homoser_kinase"/>
    <property type="match status" value="1"/>
</dbReference>
<evidence type="ECO:0000256" key="2">
    <source>
        <dbReference type="ARBA" id="ARBA00007370"/>
    </source>
</evidence>
<dbReference type="NCBIfam" id="TIGR00191">
    <property type="entry name" value="thrB"/>
    <property type="match status" value="1"/>
</dbReference>
<dbReference type="Gene3D" id="3.30.230.10">
    <property type="match status" value="1"/>
</dbReference>
<feature type="domain" description="GHMP kinase N-terminal" evidence="14">
    <location>
        <begin position="64"/>
        <end position="147"/>
    </location>
</feature>
<evidence type="ECO:0000256" key="4">
    <source>
        <dbReference type="ARBA" id="ARBA00017858"/>
    </source>
</evidence>
<dbReference type="InterPro" id="IPR006203">
    <property type="entry name" value="GHMP_knse_ATP-bd_CS"/>
</dbReference>
<dbReference type="RefSeq" id="WP_087069883.1">
    <property type="nucleotide sequence ID" value="NZ_CAUPFC010000004.1"/>
</dbReference>
<evidence type="ECO:0000256" key="6">
    <source>
        <dbReference type="ARBA" id="ARBA00022679"/>
    </source>
</evidence>
<protein>
    <recommendedName>
        <fullName evidence="4 13">Homoserine kinase</fullName>
        <shortName evidence="13">HK</shortName>
        <shortName evidence="13">HSK</shortName>
        <ecNumber evidence="3 13">2.7.1.39</ecNumber>
    </recommendedName>
</protein>
<dbReference type="EMBL" id="JAWNFV010000003">
    <property type="protein sequence ID" value="MDY5140144.1"/>
    <property type="molecule type" value="Genomic_DNA"/>
</dbReference>
<evidence type="ECO:0000313" key="17">
    <source>
        <dbReference type="EMBL" id="MDY5146243.1"/>
    </source>
</evidence>
<dbReference type="EMBL" id="JAWNFY010000009">
    <property type="protein sequence ID" value="MDY5146243.1"/>
    <property type="molecule type" value="Genomic_DNA"/>
</dbReference>
<comment type="catalytic activity">
    <reaction evidence="11 13">
        <text>L-homoserine + ATP = O-phospho-L-homoserine + ADP + H(+)</text>
        <dbReference type="Rhea" id="RHEA:13985"/>
        <dbReference type="ChEBI" id="CHEBI:15378"/>
        <dbReference type="ChEBI" id="CHEBI:30616"/>
        <dbReference type="ChEBI" id="CHEBI:57476"/>
        <dbReference type="ChEBI" id="CHEBI:57590"/>
        <dbReference type="ChEBI" id="CHEBI:456216"/>
        <dbReference type="EC" id="2.7.1.39"/>
    </reaction>
</comment>
<keyword evidence="8 13" id="KW-0547">Nucleotide-binding</keyword>
<comment type="pathway">
    <text evidence="1 13">Amino-acid biosynthesis; L-threonine biosynthesis; L-threonine from L-aspartate: step 4/5.</text>
</comment>
<evidence type="ECO:0000259" key="15">
    <source>
        <dbReference type="Pfam" id="PF08544"/>
    </source>
</evidence>